<dbReference type="RefSeq" id="WP_211466331.1">
    <property type="nucleotide sequence ID" value="NZ_JAGSXH010000019.1"/>
</dbReference>
<dbReference type="GO" id="GO:0016787">
    <property type="term" value="F:hydrolase activity"/>
    <property type="evidence" value="ECO:0007669"/>
    <property type="project" value="UniProtKB-KW"/>
</dbReference>
<proteinExistence type="predicted"/>
<dbReference type="Proteomes" id="UP000677913">
    <property type="component" value="Unassembled WGS sequence"/>
</dbReference>
<dbReference type="SUPFAM" id="SSF53474">
    <property type="entry name" value="alpha/beta-Hydrolases"/>
    <property type="match status" value="1"/>
</dbReference>
<dbReference type="PANTHER" id="PTHR43329">
    <property type="entry name" value="EPOXIDE HYDROLASE"/>
    <property type="match status" value="1"/>
</dbReference>
<dbReference type="InterPro" id="IPR000639">
    <property type="entry name" value="Epox_hydrolase-like"/>
</dbReference>
<dbReference type="InterPro" id="IPR000073">
    <property type="entry name" value="AB_hydrolase_1"/>
</dbReference>
<organism evidence="3 4">
    <name type="scientific">Actinocrinis puniceicyclus</name>
    <dbReference type="NCBI Taxonomy" id="977794"/>
    <lineage>
        <taxon>Bacteria</taxon>
        <taxon>Bacillati</taxon>
        <taxon>Actinomycetota</taxon>
        <taxon>Actinomycetes</taxon>
        <taxon>Catenulisporales</taxon>
        <taxon>Actinospicaceae</taxon>
        <taxon>Actinocrinis</taxon>
    </lineage>
</organism>
<dbReference type="AlphaFoldDB" id="A0A8J7WNE4"/>
<keyword evidence="4" id="KW-1185">Reference proteome</keyword>
<evidence type="ECO:0000259" key="2">
    <source>
        <dbReference type="Pfam" id="PF00561"/>
    </source>
</evidence>
<accession>A0A8J7WNE4</accession>
<evidence type="ECO:0000256" key="1">
    <source>
        <dbReference type="ARBA" id="ARBA00022801"/>
    </source>
</evidence>
<reference evidence="3" key="1">
    <citation type="submission" date="2021-04" db="EMBL/GenBank/DDBJ databases">
        <title>Genome based classification of Actinospica acidithermotolerans sp. nov., an actinobacterium isolated from an Indonesian hot spring.</title>
        <authorList>
            <person name="Kusuma A.B."/>
            <person name="Putra K.E."/>
            <person name="Nafisah S."/>
            <person name="Loh J."/>
            <person name="Nouioui I."/>
            <person name="Goodfellow M."/>
        </authorList>
    </citation>
    <scope>NUCLEOTIDE SEQUENCE</scope>
    <source>
        <strain evidence="3">DSM 45618</strain>
    </source>
</reference>
<comment type="caution">
    <text evidence="3">The sequence shown here is derived from an EMBL/GenBank/DDBJ whole genome shotgun (WGS) entry which is preliminary data.</text>
</comment>
<gene>
    <name evidence="3" type="ORF">KGA66_08235</name>
</gene>
<evidence type="ECO:0000313" key="4">
    <source>
        <dbReference type="Proteomes" id="UP000677913"/>
    </source>
</evidence>
<dbReference type="Gene3D" id="3.40.50.1820">
    <property type="entry name" value="alpha/beta hydrolase"/>
    <property type="match status" value="1"/>
</dbReference>
<dbReference type="EMBL" id="JAGSXH010000019">
    <property type="protein sequence ID" value="MBS2963029.1"/>
    <property type="molecule type" value="Genomic_DNA"/>
</dbReference>
<dbReference type="Pfam" id="PF00561">
    <property type="entry name" value="Abhydrolase_1"/>
    <property type="match status" value="1"/>
</dbReference>
<name>A0A8J7WNE4_9ACTN</name>
<protein>
    <submittedName>
        <fullName evidence="3">Alpha/beta fold hydrolase</fullName>
    </submittedName>
</protein>
<feature type="domain" description="AB hydrolase-1" evidence="2">
    <location>
        <begin position="32"/>
        <end position="267"/>
    </location>
</feature>
<dbReference type="InterPro" id="IPR029058">
    <property type="entry name" value="AB_hydrolase_fold"/>
</dbReference>
<evidence type="ECO:0000313" key="3">
    <source>
        <dbReference type="EMBL" id="MBS2963029.1"/>
    </source>
</evidence>
<keyword evidence="1 3" id="KW-0378">Hydrolase</keyword>
<dbReference type="PRINTS" id="PR00412">
    <property type="entry name" value="EPOXHYDRLASE"/>
</dbReference>
<sequence length="286" mass="31244">MDEQTRWTMRRVTTAADLILDVAEQGDPGGRAVLLLHGFPQTHRCFDALAQRLAPHGLRLIAPDQRGYSPGARPADIQAYGLAHTVADALRVLDACGVERADVVGHDWGAMVAWALAAGRPDRVRTLTAVSVPHPRAMAAALADERSGQRERSAYMRLFRQPGKAEQVLLEDGAARLRALYRPLPDRAAEPHLRALSEPAALTASLNWYRAMRREDSALPPVDVPTTYVWSTEDVAIGRAAAEYCAGQVTGPFRFVELPGVSHWIPDEAPDALADEVLRRIRSTAA</sequence>